<dbReference type="Pfam" id="PF00650">
    <property type="entry name" value="CRAL_TRIO"/>
    <property type="match status" value="1"/>
</dbReference>
<dbReference type="SMR" id="A0A836KGP3"/>
<dbReference type="EMBL" id="JAFHLR010000032">
    <property type="protein sequence ID" value="KAG5470105.1"/>
    <property type="molecule type" value="Genomic_DNA"/>
</dbReference>
<dbReference type="InterPro" id="IPR051026">
    <property type="entry name" value="PI/PC_transfer"/>
</dbReference>
<dbReference type="InterPro" id="IPR036865">
    <property type="entry name" value="CRAL-TRIO_dom_sf"/>
</dbReference>
<protein>
    <recommendedName>
        <fullName evidence="1">CRAL-TRIO domain-containing protein</fullName>
    </recommendedName>
</protein>
<organism evidence="2 3">
    <name type="scientific">Leishmania orientalis</name>
    <dbReference type="NCBI Taxonomy" id="2249476"/>
    <lineage>
        <taxon>Eukaryota</taxon>
        <taxon>Discoba</taxon>
        <taxon>Euglenozoa</taxon>
        <taxon>Kinetoplastea</taxon>
        <taxon>Metakinetoplastina</taxon>
        <taxon>Trypanosomatida</taxon>
        <taxon>Trypanosomatidae</taxon>
        <taxon>Leishmaniinae</taxon>
        <taxon>Leishmania</taxon>
    </lineage>
</organism>
<evidence type="ECO:0000259" key="1">
    <source>
        <dbReference type="PROSITE" id="PS50191"/>
    </source>
</evidence>
<dbReference type="SMART" id="SM00516">
    <property type="entry name" value="SEC14"/>
    <property type="match status" value="1"/>
</dbReference>
<dbReference type="SUPFAM" id="SSF46938">
    <property type="entry name" value="CRAL/TRIO N-terminal domain"/>
    <property type="match status" value="1"/>
</dbReference>
<dbReference type="PANTHER" id="PTHR45657:SF1">
    <property type="entry name" value="CRAL-TRIO DOMAIN-CONTAINING PROTEIN YKL091C-RELATED"/>
    <property type="match status" value="1"/>
</dbReference>
<dbReference type="GeneID" id="92358753"/>
<dbReference type="KEGG" id="loi:92358753"/>
<evidence type="ECO:0000313" key="3">
    <source>
        <dbReference type="Proteomes" id="UP000674143"/>
    </source>
</evidence>
<reference evidence="3" key="1">
    <citation type="journal article" date="2021" name="Microbiol. Resour. Announc.">
        <title>LGAAP: Leishmaniinae Genome Assembly and Annotation Pipeline.</title>
        <authorList>
            <person name="Almutairi H."/>
            <person name="Urbaniak M.D."/>
            <person name="Bates M.D."/>
            <person name="Jariyapan N."/>
            <person name="Kwakye-Nuako G."/>
            <person name="Thomaz-Soccol V."/>
            <person name="Al-Salem W.S."/>
            <person name="Dillon R.J."/>
            <person name="Bates P.A."/>
            <person name="Gatherer D."/>
        </authorList>
    </citation>
    <scope>NUCLEOTIDE SEQUENCE [LARGE SCALE GENOMIC DNA]</scope>
</reference>
<feature type="domain" description="CRAL-TRIO" evidence="1">
    <location>
        <begin position="129"/>
        <end position="320"/>
    </location>
</feature>
<dbReference type="InterPro" id="IPR001251">
    <property type="entry name" value="CRAL-TRIO_dom"/>
</dbReference>
<comment type="caution">
    <text evidence="2">The sequence shown here is derived from an EMBL/GenBank/DDBJ whole genome shotgun (WGS) entry which is preliminary data.</text>
</comment>
<dbReference type="AlphaFoldDB" id="A0A836KGP3"/>
<gene>
    <name evidence="2" type="ORF">LSCM4_02799</name>
</gene>
<dbReference type="CDD" id="cd00170">
    <property type="entry name" value="SEC14"/>
    <property type="match status" value="1"/>
</dbReference>
<dbReference type="PANTHER" id="PTHR45657">
    <property type="entry name" value="CRAL-TRIO DOMAIN-CONTAINING PROTEIN YKL091C-RELATED"/>
    <property type="match status" value="1"/>
</dbReference>
<dbReference type="InterPro" id="IPR036273">
    <property type="entry name" value="CRAL/TRIO_N_dom_sf"/>
</dbReference>
<sequence length="493" mass="56223">MVKPSEVPATVPEMQGLTAQQETTIKEFLATLDERYKGNVPHYIARENTDERRRLFGYKVLKARKWKMAHALKMVEKTVAFRAQHGVDEWKLFPCAFPLRGFDEEKLCSMLTEMPGGLRLYPREGVSDMERCYRALQTSYVNVYHYWDKGGHPVLYDCCGQADVSEILRDLARITPVGKSLLDVIVPYHTYMNEVQYYLVQYANKVSMEAGRHAIMGTTVIMNMEGLSFKVVQRRFLQILRAILEVDQAHYPEMLHRLFIINAPSFFRIVYDWVKGSLDENTRCKLVLSSDKEEGAKILKRFIDEDKIPRELGGTCQCDGGCLPRYTKPMDDDLCGRREVGIPMCDSDAPTEMVGIKKGKEFVYSCELECGDQLTWEFAVDGMRDVHFSAVFFPSAEKRDINISSSSTDDAEPIVALVATTDTYASAVDGHKLNYSKTGGTALTVKDEKLSMDIDSFEPTEHGTLTLTWSNKGAWMHSRQIQFRVMHHKSSTW</sequence>
<dbReference type="RefSeq" id="XP_067060371.1">
    <property type="nucleotide sequence ID" value="XM_067204819.1"/>
</dbReference>
<dbReference type="InterPro" id="IPR036598">
    <property type="entry name" value="GOLD_dom_sf"/>
</dbReference>
<evidence type="ECO:0000313" key="2">
    <source>
        <dbReference type="EMBL" id="KAG5470105.1"/>
    </source>
</evidence>
<dbReference type="Gene3D" id="2.60.120.680">
    <property type="entry name" value="GOLD domain"/>
    <property type="match status" value="1"/>
</dbReference>
<proteinExistence type="predicted"/>
<name>A0A836KGP3_9TRYP</name>
<keyword evidence="3" id="KW-1185">Reference proteome</keyword>
<reference evidence="3" key="2">
    <citation type="journal article" date="2021" name="Sci. Data">
        <title>Chromosome-scale genome sequencing, assembly and annotation of six genomes from subfamily Leishmaniinae.</title>
        <authorList>
            <person name="Almutairi H."/>
            <person name="Urbaniak M.D."/>
            <person name="Bates M.D."/>
            <person name="Jariyapan N."/>
            <person name="Kwakye-Nuako G."/>
            <person name="Thomaz Soccol V."/>
            <person name="Al-Salem W.S."/>
            <person name="Dillon R.J."/>
            <person name="Bates P.A."/>
            <person name="Gatherer D."/>
        </authorList>
    </citation>
    <scope>NUCLEOTIDE SEQUENCE [LARGE SCALE GENOMIC DNA]</scope>
</reference>
<dbReference type="SUPFAM" id="SSF101576">
    <property type="entry name" value="Supernatant protein factor (SPF), C-terminal domain"/>
    <property type="match status" value="1"/>
</dbReference>
<accession>A0A836KGP3</accession>
<dbReference type="PROSITE" id="PS50191">
    <property type="entry name" value="CRAL_TRIO"/>
    <property type="match status" value="1"/>
</dbReference>
<dbReference type="Proteomes" id="UP000674143">
    <property type="component" value="Unassembled WGS sequence"/>
</dbReference>
<dbReference type="Gene3D" id="3.40.525.10">
    <property type="entry name" value="CRAL-TRIO lipid binding domain"/>
    <property type="match status" value="1"/>
</dbReference>
<dbReference type="SUPFAM" id="SSF52087">
    <property type="entry name" value="CRAL/TRIO domain"/>
    <property type="match status" value="1"/>
</dbReference>